<evidence type="ECO:0000313" key="2">
    <source>
        <dbReference type="Proteomes" id="UP000886501"/>
    </source>
</evidence>
<organism evidence="1 2">
    <name type="scientific">Thelephora ganbajun</name>
    <name type="common">Ganba fungus</name>
    <dbReference type="NCBI Taxonomy" id="370292"/>
    <lineage>
        <taxon>Eukaryota</taxon>
        <taxon>Fungi</taxon>
        <taxon>Dikarya</taxon>
        <taxon>Basidiomycota</taxon>
        <taxon>Agaricomycotina</taxon>
        <taxon>Agaricomycetes</taxon>
        <taxon>Thelephorales</taxon>
        <taxon>Thelephoraceae</taxon>
        <taxon>Thelephora</taxon>
    </lineage>
</organism>
<name>A0ACB6ZRR2_THEGA</name>
<keyword evidence="2" id="KW-1185">Reference proteome</keyword>
<dbReference type="EMBL" id="MU117971">
    <property type="protein sequence ID" value="KAF9652080.1"/>
    <property type="molecule type" value="Genomic_DNA"/>
</dbReference>
<proteinExistence type="predicted"/>
<evidence type="ECO:0000313" key="1">
    <source>
        <dbReference type="EMBL" id="KAF9652080.1"/>
    </source>
</evidence>
<reference evidence="1" key="2">
    <citation type="journal article" date="2020" name="Nat. Commun.">
        <title>Large-scale genome sequencing of mycorrhizal fungi provides insights into the early evolution of symbiotic traits.</title>
        <authorList>
            <person name="Miyauchi S."/>
            <person name="Kiss E."/>
            <person name="Kuo A."/>
            <person name="Drula E."/>
            <person name="Kohler A."/>
            <person name="Sanchez-Garcia M."/>
            <person name="Morin E."/>
            <person name="Andreopoulos B."/>
            <person name="Barry K.W."/>
            <person name="Bonito G."/>
            <person name="Buee M."/>
            <person name="Carver A."/>
            <person name="Chen C."/>
            <person name="Cichocki N."/>
            <person name="Clum A."/>
            <person name="Culley D."/>
            <person name="Crous P.W."/>
            <person name="Fauchery L."/>
            <person name="Girlanda M."/>
            <person name="Hayes R.D."/>
            <person name="Keri Z."/>
            <person name="LaButti K."/>
            <person name="Lipzen A."/>
            <person name="Lombard V."/>
            <person name="Magnuson J."/>
            <person name="Maillard F."/>
            <person name="Murat C."/>
            <person name="Nolan M."/>
            <person name="Ohm R.A."/>
            <person name="Pangilinan J."/>
            <person name="Pereira M.F."/>
            <person name="Perotto S."/>
            <person name="Peter M."/>
            <person name="Pfister S."/>
            <person name="Riley R."/>
            <person name="Sitrit Y."/>
            <person name="Stielow J.B."/>
            <person name="Szollosi G."/>
            <person name="Zifcakova L."/>
            <person name="Stursova M."/>
            <person name="Spatafora J.W."/>
            <person name="Tedersoo L."/>
            <person name="Vaario L.M."/>
            <person name="Yamada A."/>
            <person name="Yan M."/>
            <person name="Wang P."/>
            <person name="Xu J."/>
            <person name="Bruns T."/>
            <person name="Baldrian P."/>
            <person name="Vilgalys R."/>
            <person name="Dunand C."/>
            <person name="Henrissat B."/>
            <person name="Grigoriev I.V."/>
            <person name="Hibbett D."/>
            <person name="Nagy L.G."/>
            <person name="Martin F.M."/>
        </authorList>
    </citation>
    <scope>NUCLEOTIDE SEQUENCE</scope>
    <source>
        <strain evidence="1">P2</strain>
    </source>
</reference>
<dbReference type="Proteomes" id="UP000886501">
    <property type="component" value="Unassembled WGS sequence"/>
</dbReference>
<comment type="caution">
    <text evidence="1">The sequence shown here is derived from an EMBL/GenBank/DDBJ whole genome shotgun (WGS) entry which is preliminary data.</text>
</comment>
<accession>A0ACB6ZRR2</accession>
<sequence>MLSRGTKVLEDREIRYRLRILSEGTPPQHAWSAIVKYTGSLAAPEWRDVEEDKFQTLCYVRADLSTAPYTSSFAAGKIVYNRSYDVILLVGLTELKAQISWIDSATGTERRGAAVVVYDNPAERVVGGGRLLILSGWFGLLDWFRSVKMYVSIG</sequence>
<gene>
    <name evidence="1" type="ORF">BDM02DRAFT_364519</name>
</gene>
<protein>
    <submittedName>
        <fullName evidence="1">Uncharacterized protein</fullName>
    </submittedName>
</protein>
<reference evidence="1" key="1">
    <citation type="submission" date="2019-10" db="EMBL/GenBank/DDBJ databases">
        <authorList>
            <consortium name="DOE Joint Genome Institute"/>
            <person name="Kuo A."/>
            <person name="Miyauchi S."/>
            <person name="Kiss E."/>
            <person name="Drula E."/>
            <person name="Kohler A."/>
            <person name="Sanchez-Garcia M."/>
            <person name="Andreopoulos B."/>
            <person name="Barry K.W."/>
            <person name="Bonito G."/>
            <person name="Buee M."/>
            <person name="Carver A."/>
            <person name="Chen C."/>
            <person name="Cichocki N."/>
            <person name="Clum A."/>
            <person name="Culley D."/>
            <person name="Crous P.W."/>
            <person name="Fauchery L."/>
            <person name="Girlanda M."/>
            <person name="Hayes R."/>
            <person name="Keri Z."/>
            <person name="Labutti K."/>
            <person name="Lipzen A."/>
            <person name="Lombard V."/>
            <person name="Magnuson J."/>
            <person name="Maillard F."/>
            <person name="Morin E."/>
            <person name="Murat C."/>
            <person name="Nolan M."/>
            <person name="Ohm R."/>
            <person name="Pangilinan J."/>
            <person name="Pereira M."/>
            <person name="Perotto S."/>
            <person name="Peter M."/>
            <person name="Riley R."/>
            <person name="Sitrit Y."/>
            <person name="Stielow B."/>
            <person name="Szollosi G."/>
            <person name="Zifcakova L."/>
            <person name="Stursova M."/>
            <person name="Spatafora J.W."/>
            <person name="Tedersoo L."/>
            <person name="Vaario L.-M."/>
            <person name="Yamada A."/>
            <person name="Yan M."/>
            <person name="Wang P."/>
            <person name="Xu J."/>
            <person name="Bruns T."/>
            <person name="Baldrian P."/>
            <person name="Vilgalys R."/>
            <person name="Henrissat B."/>
            <person name="Grigoriev I.V."/>
            <person name="Hibbett D."/>
            <person name="Nagy L.G."/>
            <person name="Martin F.M."/>
        </authorList>
    </citation>
    <scope>NUCLEOTIDE SEQUENCE</scope>
    <source>
        <strain evidence="1">P2</strain>
    </source>
</reference>